<dbReference type="AGR" id="WB:WBGene00011005"/>
<accession>Q21704</accession>
<gene>
    <name evidence="1" type="ORF">CELE_R04B5.7</name>
    <name evidence="1 3" type="ORF">R04B5.7</name>
</gene>
<sequence length="322" mass="37312">MDSHLKTIDEKHAARCKYQNELHKEKKDFIVKLKMLLLPQKLVQQETRIVLKAIRQLFEEKFPERIGKDNGCLFRRTVEVNCVRTSVWATSDFSKNVDLFHTKLCQDKSFKTDINTFSPIPIRKTIKKEAPVESPLEHPKVGLNSMPIDNRQYGDWNMNLSTHNTVSWHVPVPPAPQPMLQATYPEQRTVFGPSYLQQMDYKHHAQELYNFSTDYLLTLPPPLGNSSNLATLQSQSNWSNNQLFVPPAHHMNPANTQQIQVKNEPLDYLDEMLFNHNQNIEANNLFVPPFDSSLLQPFEPPLTDFFSQPNFLFETMNSFSSL</sequence>
<dbReference type="FunCoup" id="Q21704">
    <property type="interactions" value="105"/>
</dbReference>
<dbReference type="InParanoid" id="Q21704"/>
<dbReference type="Proteomes" id="UP000001940">
    <property type="component" value="Chromosome V"/>
</dbReference>
<dbReference type="WormBase" id="R04B5.7">
    <property type="protein sequence ID" value="CE06217"/>
    <property type="gene ID" value="WBGene00011005"/>
</dbReference>
<dbReference type="CTD" id="187568"/>
<dbReference type="OMA" id="IGKENGC"/>
<dbReference type="KEGG" id="cel:CELE_R04B5.7"/>
<dbReference type="HOGENOM" id="CLU_897828_0_0_1"/>
<evidence type="ECO:0000313" key="3">
    <source>
        <dbReference type="WormBase" id="R04B5.7"/>
    </source>
</evidence>
<dbReference type="PIR" id="T23891">
    <property type="entry name" value="T23891"/>
</dbReference>
<evidence type="ECO:0000313" key="2">
    <source>
        <dbReference type="Proteomes" id="UP000001940"/>
    </source>
</evidence>
<dbReference type="PaxDb" id="6239-R04B5.7"/>
<evidence type="ECO:0000313" key="1">
    <source>
        <dbReference type="EMBL" id="CAA94843.1"/>
    </source>
</evidence>
<reference evidence="1 2" key="1">
    <citation type="journal article" date="1998" name="Science">
        <title>Genome sequence of the nematode C. elegans: a platform for investigating biology.</title>
        <authorList>
            <consortium name="The C. elegans sequencing consortium"/>
            <person name="Sulson J.E."/>
            <person name="Waterston R."/>
        </authorList>
    </citation>
    <scope>NUCLEOTIDE SEQUENCE [LARGE SCALE GENOMIC DNA]</scope>
    <source>
        <strain evidence="1 2">Bristol N2</strain>
    </source>
</reference>
<dbReference type="eggNOG" id="ENOG502TITF">
    <property type="taxonomic scope" value="Eukaryota"/>
</dbReference>
<dbReference type="UCSC" id="R04B5.7">
    <property type="organism name" value="c. elegans"/>
</dbReference>
<dbReference type="OrthoDB" id="5823028at2759"/>
<protein>
    <submittedName>
        <fullName evidence="1">BHLH domain-containing protein</fullName>
    </submittedName>
</protein>
<dbReference type="Bgee" id="WBGene00011005">
    <property type="expression patterns" value="Expressed in multicellular organism and 1 other cell type or tissue"/>
</dbReference>
<dbReference type="EMBL" id="BX284605">
    <property type="protein sequence ID" value="CAA94843.1"/>
    <property type="molecule type" value="Genomic_DNA"/>
</dbReference>
<name>Q21704_CAEEL</name>
<organism evidence="1 2">
    <name type="scientific">Caenorhabditis elegans</name>
    <dbReference type="NCBI Taxonomy" id="6239"/>
    <lineage>
        <taxon>Eukaryota</taxon>
        <taxon>Metazoa</taxon>
        <taxon>Ecdysozoa</taxon>
        <taxon>Nematoda</taxon>
        <taxon>Chromadorea</taxon>
        <taxon>Rhabditida</taxon>
        <taxon>Rhabditina</taxon>
        <taxon>Rhabditomorpha</taxon>
        <taxon>Rhabditoidea</taxon>
        <taxon>Rhabditidae</taxon>
        <taxon>Peloderinae</taxon>
        <taxon>Caenorhabditis</taxon>
    </lineage>
</organism>
<dbReference type="AlphaFoldDB" id="Q21704"/>
<dbReference type="GeneID" id="187568"/>
<dbReference type="RefSeq" id="NP_505592.1">
    <property type="nucleotide sequence ID" value="NM_073191.1"/>
</dbReference>
<proteinExistence type="predicted"/>
<keyword evidence="2" id="KW-1185">Reference proteome</keyword>
<dbReference type="SMR" id="Q21704"/>